<dbReference type="PROSITE" id="PS01040">
    <property type="entry name" value="SBP_BACTERIAL_5"/>
    <property type="match status" value="1"/>
</dbReference>
<organism evidence="5 6">
    <name type="scientific">Brenneria nigrifluens DSM 30175 = ATCC 13028</name>
    <dbReference type="NCBI Taxonomy" id="1121120"/>
    <lineage>
        <taxon>Bacteria</taxon>
        <taxon>Pseudomonadati</taxon>
        <taxon>Pseudomonadota</taxon>
        <taxon>Gammaproteobacteria</taxon>
        <taxon>Enterobacterales</taxon>
        <taxon>Pectobacteriaceae</taxon>
        <taxon>Brenneria</taxon>
    </lineage>
</organism>
<dbReference type="InterPro" id="IPR000914">
    <property type="entry name" value="SBP_5_dom"/>
</dbReference>
<dbReference type="GO" id="GO:0015833">
    <property type="term" value="P:peptide transport"/>
    <property type="evidence" value="ECO:0007669"/>
    <property type="project" value="TreeGrafter"/>
</dbReference>
<dbReference type="PIRSF" id="PIRSF002741">
    <property type="entry name" value="MppA"/>
    <property type="match status" value="1"/>
</dbReference>
<dbReference type="Gene3D" id="3.90.76.10">
    <property type="entry name" value="Dipeptide-binding Protein, Domain 1"/>
    <property type="match status" value="1"/>
</dbReference>
<reference evidence="5 6" key="1">
    <citation type="submission" date="2018-04" db="EMBL/GenBank/DDBJ databases">
        <title>Brenneria corticis sp.nov.</title>
        <authorList>
            <person name="Li Y."/>
        </authorList>
    </citation>
    <scope>NUCLEOTIDE SEQUENCE [LARGE SCALE GENOMIC DNA]</scope>
    <source>
        <strain evidence="5 6">LMG 2694</strain>
    </source>
</reference>
<evidence type="ECO:0000313" key="6">
    <source>
        <dbReference type="Proteomes" id="UP000295985"/>
    </source>
</evidence>
<evidence type="ECO:0000256" key="3">
    <source>
        <dbReference type="ARBA" id="ARBA00022729"/>
    </source>
</evidence>
<dbReference type="PANTHER" id="PTHR30290:SF9">
    <property type="entry name" value="OLIGOPEPTIDE-BINDING PROTEIN APPA"/>
    <property type="match status" value="1"/>
</dbReference>
<dbReference type="AlphaFoldDB" id="A0A2U1UV98"/>
<protein>
    <submittedName>
        <fullName evidence="5">ABC transporter substrate-binding protein</fullName>
    </submittedName>
</protein>
<dbReference type="GO" id="GO:0030288">
    <property type="term" value="C:outer membrane-bounded periplasmic space"/>
    <property type="evidence" value="ECO:0007669"/>
    <property type="project" value="UniProtKB-ARBA"/>
</dbReference>
<evidence type="ECO:0000313" key="5">
    <source>
        <dbReference type="EMBL" id="PWC25542.1"/>
    </source>
</evidence>
<keyword evidence="3" id="KW-0732">Signal</keyword>
<evidence type="ECO:0000256" key="1">
    <source>
        <dbReference type="ARBA" id="ARBA00005695"/>
    </source>
</evidence>
<evidence type="ECO:0000256" key="2">
    <source>
        <dbReference type="ARBA" id="ARBA00022448"/>
    </source>
</evidence>
<dbReference type="Proteomes" id="UP000295985">
    <property type="component" value="Unassembled WGS sequence"/>
</dbReference>
<feature type="domain" description="Solute-binding protein family 5" evidence="4">
    <location>
        <begin position="93"/>
        <end position="470"/>
    </location>
</feature>
<dbReference type="SUPFAM" id="SSF53850">
    <property type="entry name" value="Periplasmic binding protein-like II"/>
    <property type="match status" value="1"/>
</dbReference>
<dbReference type="InterPro" id="IPR023765">
    <property type="entry name" value="SBP_5_CS"/>
</dbReference>
<comment type="similarity">
    <text evidence="1">Belongs to the bacterial solute-binding protein 5 family.</text>
</comment>
<dbReference type="GO" id="GO:1904680">
    <property type="term" value="F:peptide transmembrane transporter activity"/>
    <property type="evidence" value="ECO:0007669"/>
    <property type="project" value="TreeGrafter"/>
</dbReference>
<comment type="caution">
    <text evidence="5">The sequence shown here is derived from an EMBL/GenBank/DDBJ whole genome shotgun (WGS) entry which is preliminary data.</text>
</comment>
<sequence>MIQDEINMPASAVLSTGPFRAIKKLAVIAFSLFLLAGCDSADTSGGASPSTIRYALWSSPSGNFHPELYFTDYDRAVIFVAFDRLVELSPQQEFTPSLASRYEYSPDGRTLTFHLRDGVKWHDGQPFTARDVAFTYQATADAHWPADTPEFTTQLEGFKAYHEGNADAVSGIKVIDDRTVSFTFTTPYASALSYFADRPVLAKHIWEKTPIAEWSRATALLNSPVGTGPYKVTRFVPDQYVELARNDDYFKGAPKTERLIFKVSNRDTAQSELINGELDIVELSSFNPTDLKLYQDAGVNLIVQNGTSGQYISVNHQDPILADTRVRQALIYGINRQGIIDHLLFGNGQLFNAKIHPQDPAYPPQLNEYPYSADKAAALLEQAGWVAGGDGFRVKDGKRLALTLHVPTGNRTREQSAAIIQQDLKQIGIDINIIVGDFNSTLAILQNPQTPYQLLLMGGMFRPGQYSNDYWWERFSDEQLTQLGDEANRTVENGARNQLLHQWAQRQNELAILTWLYIPSLGYAVNPRISQYQPYAYEAFSQVNQWTIAP</sequence>
<dbReference type="PANTHER" id="PTHR30290">
    <property type="entry name" value="PERIPLASMIC BINDING COMPONENT OF ABC TRANSPORTER"/>
    <property type="match status" value="1"/>
</dbReference>
<dbReference type="Pfam" id="PF00496">
    <property type="entry name" value="SBP_bac_5"/>
    <property type="match status" value="1"/>
</dbReference>
<dbReference type="Gene3D" id="3.10.105.10">
    <property type="entry name" value="Dipeptide-binding Protein, Domain 3"/>
    <property type="match status" value="1"/>
</dbReference>
<accession>A0A2U1UV98</accession>
<dbReference type="GO" id="GO:0043190">
    <property type="term" value="C:ATP-binding cassette (ABC) transporter complex"/>
    <property type="evidence" value="ECO:0007669"/>
    <property type="project" value="InterPro"/>
</dbReference>
<dbReference type="InterPro" id="IPR039424">
    <property type="entry name" value="SBP_5"/>
</dbReference>
<gene>
    <name evidence="5" type="ORF">DDT54_04055</name>
</gene>
<proteinExistence type="inferred from homology"/>
<dbReference type="InterPro" id="IPR030678">
    <property type="entry name" value="Peptide/Ni-bd"/>
</dbReference>
<name>A0A2U1UV98_9GAMM</name>
<keyword evidence="2" id="KW-0813">Transport</keyword>
<dbReference type="EMBL" id="QDKK01000003">
    <property type="protein sequence ID" value="PWC25542.1"/>
    <property type="molecule type" value="Genomic_DNA"/>
</dbReference>
<dbReference type="Gene3D" id="3.40.190.10">
    <property type="entry name" value="Periplasmic binding protein-like II"/>
    <property type="match status" value="1"/>
</dbReference>
<evidence type="ECO:0000259" key="4">
    <source>
        <dbReference type="Pfam" id="PF00496"/>
    </source>
</evidence>